<proteinExistence type="predicted"/>
<gene>
    <name evidence="2" type="primary">orf108</name>
</gene>
<dbReference type="GeneID" id="41796946"/>
<evidence type="ECO:0000256" key="1">
    <source>
        <dbReference type="SAM" id="Phobius"/>
    </source>
</evidence>
<reference evidence="2" key="1">
    <citation type="journal article" date="2019" name="J. Phycol.">
        <title>A new marine prasinophyte genus alternates between a flagellate and a dominant benthic stage with microrhizoids for adhesion.</title>
        <authorList>
            <person name="Wetherbee R."/>
            <person name="Marcelino V.R."/>
            <person name="Costa J.F."/>
            <person name="Grant B."/>
            <person name="Crawford S."/>
            <person name="Waller R.F."/>
            <person name="Andersen R.A."/>
            <person name="Berry D."/>
            <person name="McFadden G.I."/>
            <person name="Verbruggen H."/>
        </authorList>
    </citation>
    <scope>NUCLEOTIDE SEQUENCE</scope>
</reference>
<feature type="transmembrane region" description="Helical" evidence="1">
    <location>
        <begin position="86"/>
        <end position="103"/>
    </location>
</feature>
<name>A0A5B9RKB8_9CHLO</name>
<organism evidence="2">
    <name type="scientific">Microrhizoidea pickettheapsiorum</name>
    <dbReference type="NCBI Taxonomy" id="2604950"/>
    <lineage>
        <taxon>Eukaryota</taxon>
        <taxon>Viridiplantae</taxon>
        <taxon>Chlorophyta</taxon>
        <taxon>Mamiellophyceae</taxon>
        <taxon>Dolichomastigales</taxon>
        <taxon>Dolichomastigales incertae sedis</taxon>
        <taxon>Microrhizoidea</taxon>
    </lineage>
</organism>
<dbReference type="EMBL" id="MN056173">
    <property type="protein sequence ID" value="QEG77709.1"/>
    <property type="molecule type" value="Genomic_DNA"/>
</dbReference>
<accession>A0A5B9RKB8</accession>
<keyword evidence="1" id="KW-1133">Transmembrane helix</keyword>
<evidence type="ECO:0000313" key="2">
    <source>
        <dbReference type="EMBL" id="QEG77709.1"/>
    </source>
</evidence>
<keyword evidence="1" id="KW-0472">Membrane</keyword>
<sequence length="108" mass="13167">MKIQTKIQGKIYIQLFEKGVKWCKYLLYLYLFLNTFPFFFTSSIFKNQICITVLLICFFLPQRAPFEGGLSRDISEQRFFIRYQRTSFFVFVFSLFILFIFFIDKLKK</sequence>
<keyword evidence="1" id="KW-0812">Transmembrane</keyword>
<geneLocation type="chloroplast" evidence="2"/>
<protein>
    <submittedName>
        <fullName evidence="2">Uncharacterized protein</fullName>
    </submittedName>
</protein>
<dbReference type="AlphaFoldDB" id="A0A5B9RKB8"/>
<keyword evidence="2" id="KW-0150">Chloroplast</keyword>
<dbReference type="RefSeq" id="YP_009692045.1">
    <property type="nucleotide sequence ID" value="NC_044704.1"/>
</dbReference>
<feature type="transmembrane region" description="Helical" evidence="1">
    <location>
        <begin position="25"/>
        <end position="42"/>
    </location>
</feature>
<keyword evidence="2" id="KW-0934">Plastid</keyword>